<gene>
    <name evidence="3" type="ORF">P7K49_028501</name>
</gene>
<keyword evidence="2" id="KW-0812">Transmembrane</keyword>
<dbReference type="Proteomes" id="UP001266305">
    <property type="component" value="Unassembled WGS sequence"/>
</dbReference>
<accession>A0ABQ9U5P5</accession>
<keyword evidence="2" id="KW-0472">Membrane</keyword>
<feature type="compositionally biased region" description="Low complexity" evidence="1">
    <location>
        <begin position="1"/>
        <end position="10"/>
    </location>
</feature>
<protein>
    <submittedName>
        <fullName evidence="3">Uncharacterized protein</fullName>
    </submittedName>
</protein>
<evidence type="ECO:0000256" key="2">
    <source>
        <dbReference type="SAM" id="Phobius"/>
    </source>
</evidence>
<sequence>MHQVPSSSSPPTGPAGEGECHWARSSSTPNHYTEVPRCLAAKAPLSPASWGHPCLADTLSDQLHRGIASLSHRQPGQLMRKMLGEEQNAEAQVIHPDLLARVLLLQTFAGWGVAPYGCGGTVCATRAAKVHHSHNFLLPLALLSGFVYLTCLNLAFLRDLCQ</sequence>
<evidence type="ECO:0000313" key="3">
    <source>
        <dbReference type="EMBL" id="KAK2091973.1"/>
    </source>
</evidence>
<keyword evidence="4" id="KW-1185">Reference proteome</keyword>
<feature type="region of interest" description="Disordered" evidence="1">
    <location>
        <begin position="1"/>
        <end position="26"/>
    </location>
</feature>
<evidence type="ECO:0000313" key="4">
    <source>
        <dbReference type="Proteomes" id="UP001266305"/>
    </source>
</evidence>
<keyword evidence="2" id="KW-1133">Transmembrane helix</keyword>
<evidence type="ECO:0000256" key="1">
    <source>
        <dbReference type="SAM" id="MobiDB-lite"/>
    </source>
</evidence>
<feature type="transmembrane region" description="Helical" evidence="2">
    <location>
        <begin position="136"/>
        <end position="157"/>
    </location>
</feature>
<name>A0ABQ9U5P5_SAGOE</name>
<organism evidence="3 4">
    <name type="scientific">Saguinus oedipus</name>
    <name type="common">Cotton-top tamarin</name>
    <name type="synonym">Oedipomidas oedipus</name>
    <dbReference type="NCBI Taxonomy" id="9490"/>
    <lineage>
        <taxon>Eukaryota</taxon>
        <taxon>Metazoa</taxon>
        <taxon>Chordata</taxon>
        <taxon>Craniata</taxon>
        <taxon>Vertebrata</taxon>
        <taxon>Euteleostomi</taxon>
        <taxon>Mammalia</taxon>
        <taxon>Eutheria</taxon>
        <taxon>Euarchontoglires</taxon>
        <taxon>Primates</taxon>
        <taxon>Haplorrhini</taxon>
        <taxon>Platyrrhini</taxon>
        <taxon>Cebidae</taxon>
        <taxon>Callitrichinae</taxon>
        <taxon>Saguinus</taxon>
    </lineage>
</organism>
<dbReference type="EMBL" id="JASSZA010000015">
    <property type="protein sequence ID" value="KAK2091973.1"/>
    <property type="molecule type" value="Genomic_DNA"/>
</dbReference>
<comment type="caution">
    <text evidence="3">The sequence shown here is derived from an EMBL/GenBank/DDBJ whole genome shotgun (WGS) entry which is preliminary data.</text>
</comment>
<reference evidence="3 4" key="1">
    <citation type="submission" date="2023-05" db="EMBL/GenBank/DDBJ databases">
        <title>B98-5 Cell Line De Novo Hybrid Assembly: An Optical Mapping Approach.</title>
        <authorList>
            <person name="Kananen K."/>
            <person name="Auerbach J.A."/>
            <person name="Kautto E."/>
            <person name="Blachly J.S."/>
        </authorList>
    </citation>
    <scope>NUCLEOTIDE SEQUENCE [LARGE SCALE GENOMIC DNA]</scope>
    <source>
        <strain evidence="3">B95-8</strain>
        <tissue evidence="3">Cell line</tissue>
    </source>
</reference>
<proteinExistence type="predicted"/>